<feature type="compositionally biased region" description="Low complexity" evidence="1">
    <location>
        <begin position="846"/>
        <end position="871"/>
    </location>
</feature>
<feature type="region of interest" description="Disordered" evidence="1">
    <location>
        <begin position="608"/>
        <end position="736"/>
    </location>
</feature>
<name>A0AAG5CQN8_ANOAO</name>
<dbReference type="EnsemblMetazoa" id="ENSAATROPT000936">
    <property type="protein sequence ID" value="ENSAATROPP000893"/>
    <property type="gene ID" value="ENSAATROPG000749"/>
</dbReference>
<feature type="compositionally biased region" description="Polar residues" evidence="1">
    <location>
        <begin position="686"/>
        <end position="697"/>
    </location>
</feature>
<feature type="compositionally biased region" description="Basic and acidic residues" evidence="1">
    <location>
        <begin position="875"/>
        <end position="885"/>
    </location>
</feature>
<protein>
    <submittedName>
        <fullName evidence="2">Uncharacterized protein</fullName>
    </submittedName>
</protein>
<feature type="compositionally biased region" description="Low complexity" evidence="1">
    <location>
        <begin position="780"/>
        <end position="804"/>
    </location>
</feature>
<feature type="compositionally biased region" description="Low complexity" evidence="1">
    <location>
        <begin position="608"/>
        <end position="639"/>
    </location>
</feature>
<feature type="compositionally biased region" description="Basic and acidic residues" evidence="1">
    <location>
        <begin position="160"/>
        <end position="174"/>
    </location>
</feature>
<reference evidence="2" key="1">
    <citation type="submission" date="2024-04" db="UniProtKB">
        <authorList>
            <consortium name="EnsemblMetazoa"/>
        </authorList>
    </citation>
    <scope>IDENTIFICATION</scope>
    <source>
        <strain evidence="2">EBRO</strain>
    </source>
</reference>
<feature type="compositionally biased region" description="Pro residues" evidence="1">
    <location>
        <begin position="95"/>
        <end position="111"/>
    </location>
</feature>
<feature type="compositionally biased region" description="Polar residues" evidence="1">
    <location>
        <begin position="640"/>
        <end position="650"/>
    </location>
</feature>
<feature type="region of interest" description="Disordered" evidence="1">
    <location>
        <begin position="89"/>
        <end position="115"/>
    </location>
</feature>
<evidence type="ECO:0000256" key="1">
    <source>
        <dbReference type="SAM" id="MobiDB-lite"/>
    </source>
</evidence>
<feature type="region of interest" description="Disordered" evidence="1">
    <location>
        <begin position="770"/>
        <end position="885"/>
    </location>
</feature>
<evidence type="ECO:0000313" key="3">
    <source>
        <dbReference type="Proteomes" id="UP000075880"/>
    </source>
</evidence>
<feature type="region of interest" description="Disordered" evidence="1">
    <location>
        <begin position="406"/>
        <end position="463"/>
    </location>
</feature>
<feature type="compositionally biased region" description="Low complexity" evidence="1">
    <location>
        <begin position="226"/>
        <end position="246"/>
    </location>
</feature>
<organism evidence="2 3">
    <name type="scientific">Anopheles atroparvus</name>
    <name type="common">European mosquito</name>
    <dbReference type="NCBI Taxonomy" id="41427"/>
    <lineage>
        <taxon>Eukaryota</taxon>
        <taxon>Metazoa</taxon>
        <taxon>Ecdysozoa</taxon>
        <taxon>Arthropoda</taxon>
        <taxon>Hexapoda</taxon>
        <taxon>Insecta</taxon>
        <taxon>Pterygota</taxon>
        <taxon>Neoptera</taxon>
        <taxon>Endopterygota</taxon>
        <taxon>Diptera</taxon>
        <taxon>Nematocera</taxon>
        <taxon>Culicoidea</taxon>
        <taxon>Culicidae</taxon>
        <taxon>Anophelinae</taxon>
        <taxon>Anopheles</taxon>
    </lineage>
</organism>
<feature type="compositionally biased region" description="Basic and acidic residues" evidence="1">
    <location>
        <begin position="406"/>
        <end position="415"/>
    </location>
</feature>
<evidence type="ECO:0000313" key="2">
    <source>
        <dbReference type="EnsemblMetazoa" id="ENSAATROPP000893"/>
    </source>
</evidence>
<feature type="region of interest" description="Disordered" evidence="1">
    <location>
        <begin position="134"/>
        <end position="256"/>
    </location>
</feature>
<dbReference type="Proteomes" id="UP000075880">
    <property type="component" value="Unassembled WGS sequence"/>
</dbReference>
<accession>A0AAG5CQN8</accession>
<dbReference type="AlphaFoldDB" id="A0AAG5CQN8"/>
<feature type="compositionally biased region" description="Basic and acidic residues" evidence="1">
    <location>
        <begin position="134"/>
        <end position="150"/>
    </location>
</feature>
<keyword evidence="3" id="KW-1185">Reference proteome</keyword>
<sequence>MDDTFQLCPHHGGLSTADSLESHLSPSSALLTSTLARHRIATGGSVEPPKTAETTCSSCCFCNPDLHRRTTARPSDSCFYCHAKALSQSPSKSFPAPPTPPNIQTPSPAPASPQALSEIAELTPTPSLQEIKLPERKQAVTRGPGKEHKVSQVHTNGRAKVSESSDTKAKDNSERVSLATEAEKKTELGGQPGKRSKPPEQTAKAGGKQAQEKTPKRTATSYLPPATGGSTVTNNTNATTAPSMTSVESGGGPPSLPKVATLTPKLTRKKLGDAAATGGVLNRPKHINHLSRASTVVHSVQKEVKNELRTPIRVLPKTAKEVSNRKEKERQISLNLPLGASTTQGSVMRKDLLRQQSTFGALGSLGFECSRGMQPLATQPEIGGHGNPSAIASHSIVTAMTIEDHAEGSESRGYDGEMSTESSSSSSAPGSVDSTPNSSPFKKRPSHGSNAPMQQDEQEQQQLLPPTAATRWKTNSERNLSQLAIQKVVSASKWGSKWRKAATNDQQQQARANQHTLEDEFQTKERHPAGRLMSAGSCSDLSPLKTTLQNGDLLGHGGVGSLAGRTASSNIISGITQTSSNQGWTVTVAGNYNPDMAPDVEMRLSFPKGAAGNASGTTGSGGKSQLTAGSSSAATSNGNVLHQETNSSSYGPAHMGGGRHRQQQQQQQNYAMHDHLDGTVGYIGGSRNSSRATTIQPAQPPPGVLNPKRNLTRTDGTGGGSTSKDYRLPNVGPTHNILARPTAKKAIKTVECSVVASATRTIANNYHQLSHQHQLAPESQHPYPGQHYQQPHHFSSRGPTTTGTGSTGTGTKGGAHRSRPGNMLPQASAQPVLHPALQNGSGGKFLSSSSPSLGSQQQQQQHQQHQQSHPSQRFHHPEPSYHLEDYGHHNAYYDQRQQQHHQTRRMSLDSQQQHPVAPQAIMADCLSVMGNAIAPELKPRVPTMSEKDLTRRHHPCYTRTQPYFS</sequence>
<proteinExistence type="predicted"/>
<feature type="compositionally biased region" description="Low complexity" evidence="1">
    <location>
        <begin position="419"/>
        <end position="434"/>
    </location>
</feature>